<comment type="similarity">
    <text evidence="1">Belongs to the protease inhibitor I39 (alpha-2-macroglobulin) family. Bacterial alpha-2-macroglobulin subfamily.</text>
</comment>
<dbReference type="SMART" id="SM01419">
    <property type="entry name" value="Thiol-ester_cl"/>
    <property type="match status" value="1"/>
</dbReference>
<gene>
    <name evidence="4" type="ORF">M23134_07479</name>
</gene>
<dbReference type="Pfam" id="PF17973">
    <property type="entry name" value="bMG10"/>
    <property type="match status" value="1"/>
</dbReference>
<dbReference type="InterPro" id="IPR011625">
    <property type="entry name" value="A2M_N_BRD"/>
</dbReference>
<dbReference type="InterPro" id="IPR047565">
    <property type="entry name" value="Alpha-macroglob_thiol-ester_cl"/>
</dbReference>
<feature type="domain" description="Alpha-2-macroglobulin bait region" evidence="2">
    <location>
        <begin position="987"/>
        <end position="1127"/>
    </location>
</feature>
<dbReference type="EMBL" id="AAWS01000004">
    <property type="protein sequence ID" value="EAY31071.1"/>
    <property type="molecule type" value="Genomic_DNA"/>
</dbReference>
<dbReference type="SMART" id="SM01360">
    <property type="entry name" value="A2M"/>
    <property type="match status" value="1"/>
</dbReference>
<dbReference type="InterPro" id="IPR001599">
    <property type="entry name" value="Macroglobln_a2"/>
</dbReference>
<dbReference type="InterPro" id="IPR002890">
    <property type="entry name" value="MG2"/>
</dbReference>
<organism evidence="4 5">
    <name type="scientific">Microscilla marina ATCC 23134</name>
    <dbReference type="NCBI Taxonomy" id="313606"/>
    <lineage>
        <taxon>Bacteria</taxon>
        <taxon>Pseudomonadati</taxon>
        <taxon>Bacteroidota</taxon>
        <taxon>Cytophagia</taxon>
        <taxon>Cytophagales</taxon>
        <taxon>Microscillaceae</taxon>
        <taxon>Microscilla</taxon>
    </lineage>
</organism>
<name>A1ZEW9_MICM2</name>
<dbReference type="InterPro" id="IPR011990">
    <property type="entry name" value="TPR-like_helical_dom_sf"/>
</dbReference>
<evidence type="ECO:0000259" key="2">
    <source>
        <dbReference type="SMART" id="SM01359"/>
    </source>
</evidence>
<keyword evidence="5" id="KW-1185">Reference proteome</keyword>
<reference evidence="4 5" key="1">
    <citation type="submission" date="2007-01" db="EMBL/GenBank/DDBJ databases">
        <authorList>
            <person name="Haygood M."/>
            <person name="Podell S."/>
            <person name="Anderson C."/>
            <person name="Hopkinson B."/>
            <person name="Roe K."/>
            <person name="Barbeau K."/>
            <person name="Gaasterland T."/>
            <person name="Ferriera S."/>
            <person name="Johnson J."/>
            <person name="Kravitz S."/>
            <person name="Beeson K."/>
            <person name="Sutton G."/>
            <person name="Rogers Y.-H."/>
            <person name="Friedman R."/>
            <person name="Frazier M."/>
            <person name="Venter J.C."/>
        </authorList>
    </citation>
    <scope>NUCLEOTIDE SEQUENCE [LARGE SCALE GENOMIC DNA]</scope>
    <source>
        <strain evidence="4 5">ATCC 23134</strain>
    </source>
</reference>
<dbReference type="Proteomes" id="UP000004095">
    <property type="component" value="Unassembled WGS sequence"/>
</dbReference>
<accession>A1ZEW9</accession>
<evidence type="ECO:0000313" key="5">
    <source>
        <dbReference type="Proteomes" id="UP000004095"/>
    </source>
</evidence>
<dbReference type="Pfam" id="PF01835">
    <property type="entry name" value="MG2"/>
    <property type="match status" value="1"/>
</dbReference>
<dbReference type="SMART" id="SM01359">
    <property type="entry name" value="A2M_N_2"/>
    <property type="match status" value="1"/>
</dbReference>
<proteinExistence type="inferred from homology"/>
<dbReference type="GO" id="GO:0004866">
    <property type="term" value="F:endopeptidase inhibitor activity"/>
    <property type="evidence" value="ECO:0007669"/>
    <property type="project" value="InterPro"/>
</dbReference>
<dbReference type="Gene3D" id="2.60.40.1930">
    <property type="match status" value="1"/>
</dbReference>
<dbReference type="SUPFAM" id="SSF48239">
    <property type="entry name" value="Terpenoid cyclases/Protein prenyltransferases"/>
    <property type="match status" value="1"/>
</dbReference>
<dbReference type="PANTHER" id="PTHR40094:SF1">
    <property type="entry name" value="UBIQUITIN DOMAIN-CONTAINING PROTEIN"/>
    <property type="match status" value="1"/>
</dbReference>
<dbReference type="Gene3D" id="2.20.130.20">
    <property type="match status" value="1"/>
</dbReference>
<evidence type="ECO:0000313" key="4">
    <source>
        <dbReference type="EMBL" id="EAY31071.1"/>
    </source>
</evidence>
<dbReference type="Gene3D" id="1.50.10.20">
    <property type="match status" value="1"/>
</dbReference>
<evidence type="ECO:0000256" key="1">
    <source>
        <dbReference type="ARBA" id="ARBA00010556"/>
    </source>
</evidence>
<dbReference type="eggNOG" id="COG2373">
    <property type="taxonomic scope" value="Bacteria"/>
</dbReference>
<dbReference type="PANTHER" id="PTHR40094">
    <property type="entry name" value="ALPHA-2-MACROGLOBULIN HOMOLOG"/>
    <property type="match status" value="1"/>
</dbReference>
<feature type="domain" description="Alpha-2-macroglobulin" evidence="3">
    <location>
        <begin position="1273"/>
        <end position="1363"/>
    </location>
</feature>
<comment type="caution">
    <text evidence="4">The sequence shown here is derived from an EMBL/GenBank/DDBJ whole genome shotgun (WGS) entry which is preliminary data.</text>
</comment>
<dbReference type="InterPro" id="IPR051802">
    <property type="entry name" value="YfhM-like"/>
</dbReference>
<dbReference type="Pfam" id="PF00207">
    <property type="entry name" value="A2M"/>
    <property type="match status" value="1"/>
</dbReference>
<evidence type="ECO:0008006" key="6">
    <source>
        <dbReference type="Google" id="ProtNLM"/>
    </source>
</evidence>
<dbReference type="InterPro" id="IPR041246">
    <property type="entry name" value="Bact_MG10"/>
</dbReference>
<dbReference type="Gene3D" id="1.25.40.10">
    <property type="entry name" value="Tetratricopeptide repeat domain"/>
    <property type="match status" value="1"/>
</dbReference>
<protein>
    <recommendedName>
        <fullName evidence="6">Alpha-2-macroglobulin domain-containing protein</fullName>
    </recommendedName>
</protein>
<evidence type="ECO:0000259" key="3">
    <source>
        <dbReference type="SMART" id="SM01360"/>
    </source>
</evidence>
<dbReference type="Pfam" id="PF07703">
    <property type="entry name" value="A2M_BRD"/>
    <property type="match status" value="1"/>
</dbReference>
<sequence length="2050" mass="236724">MLALSYWQVPEVHAQKAYNSRWDKVNGFLKKKLPKSALKEVDGIYTQAKKDKNSAQLIKAIVHKLKYVVMVEENDLVKSLTDLQTEVKNAEFPVKPMLHSMLGQVYWQYYRRNRWRYNNRTATSKDFAQADLNTWDLRKITEETMHQYKLSLKDAEKLKKVKVDIYDEIIVKGHTEQRKLRPTLYDFLAHRAINFFKSSEPNLTKPAYQFTLNKPEYLQDAVGFAKMKIESRDTTSYKYYALTILQDLIKFHQNDKDLSSLVDADLARLKFVYNHLSTTIKKDLYREALERLEKRSIKFPISTEVTYAIANIYYQQGRSHNPLRLDKKKWKLKTAIEICDKAIARFPKSRGAQQCKNLKIRIFSKSVSLQTERVNVPEQPFRVSIQYKNTDQMHWRVYKVDLDWLQKTYLACNPKSHAQACFLEATYQLTPLHSWSTKLPDDKDYQMHRLETKVPALPLGNYMLVASVSPNFETKGNAVASDLVTVSSLSYINRSLRYKGISQVYVLDRTSGKPVAGVKTTLKVRRYDNKKRAYLIETGGVFTSNKEGYVEIPYVDNYYKRNFWLEFEKGKDWLSTLDLNSYKYKSRYGNLYRYKYTDSKRTYTKTFFFLDRKIYRPGQTVYFKGLVLNTDGDKHDIKANYKTTVTLYDVNGQKAGKLNLTTNEFGTFNGSFIAPNKGLNGNMRIKDAHGSISFSVEDYKRPKFEVSFKPVKGSFKINDMVTVTGKAKAYSGANIDGAEVTYRVVRKASFPRWYYYYYGYSPSSPSMQITKGTATTNAQGEFEVKFKAIPDLSVGKETDPTFTYWVYADVTDMNGETHSSSTTASVGYRSLKVSVSVGSQVNQSKKAAWKINTKNLNGQFQAASGTITIHQLRQPERVLRVRKWAQPNKFIHSPTEWEKWFPNDLYRNENNQYKWKKEKEVWNAKFATKEKDKASRLLNITNIAKWKQGAYVLEIKAKDAQGKEVKSVRYFTVYNPKSKSIPTNQVLYFKTEKTKAEPGEKAQILLGSATKGVQVLYEIEHNNKIVAKRWLKLSKSQKMIEVPVKEEYRGNFGVHFTFVKNNRWYHRDETVYVPRTNKELDISFETFRNKLKPGEKEEWRIKIAGKKGDKVAAEMVATLYDASLDVFRANAFSFGIYNSYYARMRWDSRGGFVISNFNVYARDWNDRTKYVKSKNYDYLNWFGYSYGRRKYYDRHRFRKEKSSAGNTSTPTKVMEEVNDVAVPSPKMAVATRASKSKVVVADKQQSVPVVKKAAGGSGGSLDQVKARTNFNETAFFYPSLRTNEKGEIIVKFTVPEALTKWKMRGFAHTKDLKYGFASNELVTQKELMVVPNAPRFFRESDQMTLMSKISNVSEKDLTGSAQLFLFDAITNKPIDKLLGNTNAKLNFQAKAEQSTVVKWKLKIPVGVQAITYRVVAKAGKFSDGEEMTLPVLTNRMLVTETMPLPIRSNQTKTFELKKLMASGKSKTLKHHKYTLEFTSNPAWYAIQALPYLMEFPHECAEQTFSRFYANSIAAHVANSSPKIKKVFDTWKNIQPDALLSNLEKNQELKSLILSETPWVMNSKSESERKRRLGVLFDLNRMANELEKALAKLIKKQKSDGAWAWFDGGYPDRYITQHIATGMGHLDNLGVKKVREDKKAWRMTTKAIQFLDRKIYDDHEELKRLARKGLLKLKDDHLGYMQMQYLYMRSFFKDVKLNKDYQKAFDYYFGQAKKYWTKKSLYMQGMLALGLFRYDEKPVPMAIVKSLKERALHNDEMGMYWKQTGGYYWYQAPIETQALMVEVFDEVAKDQKAVDDLRTFLLKSKQTQDWKTTRATTEACYALLLRGSNWLTSEKQVEITVGGQKVNPFDESSPAKVEAGTGYFKKSWNADNITADMGKVTVAKKDKGVAWGAVYWQYFEQLDKITTAKTPLALKKQLFLQKMSDAGPVISPIKANTKVKVGDLIKVRIELRVDRLMEYVHMKDMRAAGLEPVNTISRYKWQDGLGYYESTRDAATHFFFGALPKGVYVFEYALRVSHAGDFSNGVTTIQCMYAPEFASHSEGVRVKFEEK</sequence>
<dbReference type="InterPro" id="IPR008930">
    <property type="entry name" value="Terpenoid_cyclase/PrenylTrfase"/>
</dbReference>